<evidence type="ECO:0008006" key="3">
    <source>
        <dbReference type="Google" id="ProtNLM"/>
    </source>
</evidence>
<dbReference type="OrthoDB" id="1758052at2"/>
<evidence type="ECO:0000313" key="2">
    <source>
        <dbReference type="Proteomes" id="UP000234384"/>
    </source>
</evidence>
<evidence type="ECO:0000313" key="1">
    <source>
        <dbReference type="EMBL" id="PKY89699.1"/>
    </source>
</evidence>
<dbReference type="InterPro" id="IPR009660">
    <property type="entry name" value="Phage_A500_Gp15"/>
</dbReference>
<dbReference type="AlphaFoldDB" id="A0A2I1K209"/>
<sequence length="194" mass="22800">MDISRKLVDKYVIGDKEYTLNLAFNVVLKVIELMRDDSVDEINRLFTALFLFFGEDVRGDLTLEIATESFMDIFDTYVRMENEEADVVRDIKGNIIPREIIDKSKSEEDDQPLYDISQDGEYIYSSFMQAYGIDLFDEQNKMHWHKFNALLSGLPSDTKFAEVIRIRSWKPSKGESSEYKKEMRRLQEVYRLSS</sequence>
<accession>A0A2I1K209</accession>
<organism evidence="1 2">
    <name type="scientific">Falseniella ignava</name>
    <dbReference type="NCBI Taxonomy" id="137730"/>
    <lineage>
        <taxon>Bacteria</taxon>
        <taxon>Bacillati</taxon>
        <taxon>Bacillota</taxon>
        <taxon>Bacilli</taxon>
        <taxon>Lactobacillales</taxon>
        <taxon>Aerococcaceae</taxon>
        <taxon>Falseniella</taxon>
    </lineage>
</organism>
<dbReference type="Pfam" id="PF06854">
    <property type="entry name" value="Phage_Gp15"/>
    <property type="match status" value="1"/>
</dbReference>
<protein>
    <recommendedName>
        <fullName evidence="3">Bacteriophage Gp15 protein</fullName>
    </recommendedName>
</protein>
<dbReference type="RefSeq" id="WP_101954019.1">
    <property type="nucleotide sequence ID" value="NZ_PKHE01000005.1"/>
</dbReference>
<proteinExistence type="predicted"/>
<comment type="caution">
    <text evidence="1">The sequence shown here is derived from an EMBL/GenBank/DDBJ whole genome shotgun (WGS) entry which is preliminary data.</text>
</comment>
<dbReference type="EMBL" id="PKHE01000005">
    <property type="protein sequence ID" value="PKY89699.1"/>
    <property type="molecule type" value="Genomic_DNA"/>
</dbReference>
<gene>
    <name evidence="1" type="ORF">CYJ57_03035</name>
</gene>
<name>A0A2I1K209_9LACT</name>
<reference evidence="1 2" key="1">
    <citation type="submission" date="2017-12" db="EMBL/GenBank/DDBJ databases">
        <title>Phylogenetic diversity of female urinary microbiome.</title>
        <authorList>
            <person name="Thomas-White K."/>
            <person name="Wolfe A.J."/>
        </authorList>
    </citation>
    <scope>NUCLEOTIDE SEQUENCE [LARGE SCALE GENOMIC DNA]</scope>
    <source>
        <strain evidence="1 2">UMB0898</strain>
    </source>
</reference>
<dbReference type="Proteomes" id="UP000234384">
    <property type="component" value="Unassembled WGS sequence"/>
</dbReference>